<name>A0A9W8N049_9AGAR</name>
<dbReference type="EMBL" id="JANKHO010000071">
    <property type="protein sequence ID" value="KAJ3516009.1"/>
    <property type="molecule type" value="Genomic_DNA"/>
</dbReference>
<keyword evidence="2" id="KW-1185">Reference proteome</keyword>
<protein>
    <submittedName>
        <fullName evidence="1">Uncharacterized protein</fullName>
    </submittedName>
</protein>
<accession>A0A9W8N049</accession>
<sequence length="206" mass="22885">MANLIISAKSGRGWALKELVYFKIEIETVPALDFFKTAQLPAPTVPAAIMNNVDLPAGPLPHDARLFFGYLEDAMTGEESMVVDFSAFLLRLLAFDEPDRLIHCRKELSFEMCGSHVDAKADVCVVSQVGHHYFFLVQEDKRSIDAEPQLIAETIAAVYQNNRSRIVAGLPTLQQMVIPGITMRGATPIFFKIPITQDLETSAQPY</sequence>
<proteinExistence type="predicted"/>
<dbReference type="OrthoDB" id="3213671at2759"/>
<evidence type="ECO:0000313" key="1">
    <source>
        <dbReference type="EMBL" id="KAJ3516009.1"/>
    </source>
</evidence>
<dbReference type="Proteomes" id="UP001148786">
    <property type="component" value="Unassembled WGS sequence"/>
</dbReference>
<evidence type="ECO:0000313" key="2">
    <source>
        <dbReference type="Proteomes" id="UP001148786"/>
    </source>
</evidence>
<gene>
    <name evidence="1" type="ORF">NLJ89_g1386</name>
</gene>
<comment type="caution">
    <text evidence="1">The sequence shown here is derived from an EMBL/GenBank/DDBJ whole genome shotgun (WGS) entry which is preliminary data.</text>
</comment>
<organism evidence="1 2">
    <name type="scientific">Agrocybe chaxingu</name>
    <dbReference type="NCBI Taxonomy" id="84603"/>
    <lineage>
        <taxon>Eukaryota</taxon>
        <taxon>Fungi</taxon>
        <taxon>Dikarya</taxon>
        <taxon>Basidiomycota</taxon>
        <taxon>Agaricomycotina</taxon>
        <taxon>Agaricomycetes</taxon>
        <taxon>Agaricomycetidae</taxon>
        <taxon>Agaricales</taxon>
        <taxon>Agaricineae</taxon>
        <taxon>Strophariaceae</taxon>
        <taxon>Agrocybe</taxon>
    </lineage>
</organism>
<reference evidence="1" key="1">
    <citation type="submission" date="2022-07" db="EMBL/GenBank/DDBJ databases">
        <title>Genome Sequence of Agrocybe chaxingu.</title>
        <authorList>
            <person name="Buettner E."/>
        </authorList>
    </citation>
    <scope>NUCLEOTIDE SEQUENCE</scope>
    <source>
        <strain evidence="1">MP-N11</strain>
    </source>
</reference>
<dbReference type="AlphaFoldDB" id="A0A9W8N049"/>